<feature type="transmembrane region" description="Helical" evidence="8">
    <location>
        <begin position="207"/>
        <end position="228"/>
    </location>
</feature>
<keyword evidence="5 8" id="KW-1133">Transmembrane helix</keyword>
<feature type="compositionally biased region" description="Basic and acidic residues" evidence="7">
    <location>
        <begin position="37"/>
        <end position="51"/>
    </location>
</feature>
<organism evidence="9">
    <name type="scientific">Muribaculaceae bacterium Z82</name>
    <dbReference type="NCBI Taxonomy" id="2304548"/>
    <lineage>
        <taxon>Bacteria</taxon>
        <taxon>Pseudomonadati</taxon>
        <taxon>Bacteroidota</taxon>
        <taxon>Bacteroidia</taxon>
        <taxon>Bacteroidales</taxon>
        <taxon>Muribaculaceae</taxon>
    </lineage>
</organism>
<evidence type="ECO:0000256" key="8">
    <source>
        <dbReference type="SAM" id="Phobius"/>
    </source>
</evidence>
<dbReference type="AlphaFoldDB" id="A0A7C9JQK4"/>
<evidence type="ECO:0008006" key="10">
    <source>
        <dbReference type="Google" id="ProtNLM"/>
    </source>
</evidence>
<proteinExistence type="inferred from homology"/>
<name>A0A7C9JQK4_9BACT</name>
<evidence type="ECO:0000256" key="5">
    <source>
        <dbReference type="ARBA" id="ARBA00022989"/>
    </source>
</evidence>
<accession>A0A7C9JQK4</accession>
<feature type="transmembrane region" description="Helical" evidence="8">
    <location>
        <begin position="350"/>
        <end position="368"/>
    </location>
</feature>
<dbReference type="PANTHER" id="PTHR34856">
    <property type="entry name" value="PROTEIN NRFD"/>
    <property type="match status" value="1"/>
</dbReference>
<comment type="caution">
    <text evidence="9">The sequence shown here is derived from an EMBL/GenBank/DDBJ whole genome shotgun (WGS) entry which is preliminary data.</text>
</comment>
<evidence type="ECO:0000313" key="9">
    <source>
        <dbReference type="EMBL" id="NBI33477.1"/>
    </source>
</evidence>
<evidence type="ECO:0000256" key="7">
    <source>
        <dbReference type="SAM" id="MobiDB-lite"/>
    </source>
</evidence>
<feature type="region of interest" description="Disordered" evidence="7">
    <location>
        <begin position="1"/>
        <end position="110"/>
    </location>
</feature>
<dbReference type="Gene3D" id="1.20.1630.10">
    <property type="entry name" value="Formate dehydrogenase/DMSO reductase domain"/>
    <property type="match status" value="1"/>
</dbReference>
<evidence type="ECO:0000256" key="6">
    <source>
        <dbReference type="ARBA" id="ARBA00023136"/>
    </source>
</evidence>
<comment type="similarity">
    <text evidence="2">Belongs to the NrfD family.</text>
</comment>
<evidence type="ECO:0000256" key="1">
    <source>
        <dbReference type="ARBA" id="ARBA00004651"/>
    </source>
</evidence>
<evidence type="ECO:0000256" key="4">
    <source>
        <dbReference type="ARBA" id="ARBA00022692"/>
    </source>
</evidence>
<feature type="transmembrane region" description="Helical" evidence="8">
    <location>
        <begin position="122"/>
        <end position="147"/>
    </location>
</feature>
<dbReference type="InterPro" id="IPR005614">
    <property type="entry name" value="NrfD-like"/>
</dbReference>
<reference evidence="9" key="1">
    <citation type="submission" date="2018-08" db="EMBL/GenBank/DDBJ databases">
        <title>Murine metabolic-syndrome-specific gut microbial biobank.</title>
        <authorList>
            <person name="Liu C."/>
        </authorList>
    </citation>
    <scope>NUCLEOTIDE SEQUENCE [LARGE SCALE GENOMIC DNA]</scope>
    <source>
        <strain evidence="9">Z82</strain>
    </source>
</reference>
<dbReference type="InterPro" id="IPR052049">
    <property type="entry name" value="Electron_transfer_protein"/>
</dbReference>
<feature type="compositionally biased region" description="Low complexity" evidence="7">
    <location>
        <begin position="14"/>
        <end position="31"/>
    </location>
</feature>
<comment type="subcellular location">
    <subcellularLocation>
        <location evidence="1">Cell membrane</location>
        <topology evidence="1">Multi-pass membrane protein</topology>
    </subcellularLocation>
</comment>
<protein>
    <recommendedName>
        <fullName evidence="10">Polysulfide reductase</fullName>
    </recommendedName>
</protein>
<feature type="transmembrane region" description="Helical" evidence="8">
    <location>
        <begin position="273"/>
        <end position="297"/>
    </location>
</feature>
<gene>
    <name evidence="9" type="ORF">D1639_00185</name>
</gene>
<feature type="transmembrane region" description="Helical" evidence="8">
    <location>
        <begin position="168"/>
        <end position="187"/>
    </location>
</feature>
<sequence>MEVPKAASRKLAPRTTTRTRAERQPVPQQRRVASRRRLAERGQAKPAERRPQLTPTGSALRRGEGAERFRSGDGSQAVGAWRSEDKRSPLAPAQGAGKHKSAARRARETARGSRSKVYGPLIIAYLFFGGTAAGAMLVMAWWSLRFYRKANRPTSRMARAFAAMQQRVYPIGFVLLLVSMLCLLGDMNYLERAFLVFTRPHPTPITFGAYALAAEMVLAAALSVANILQPLFFTGKVRRFLEILTVPCSVLLMVYTGVYLFSIMGVPLWNNPAIIPLFFCSSLSSGISAVLLVDYFADGSTLLLRAAKPLQKAHMTCIAAEAIVAIAYGASLALDPAAEASLSLLTSPGIAPVLLIGFAGFGMAVPFCMEGYTLARKECRTIPVSDFVCLVGGFCLRWCVIMCATH</sequence>
<evidence type="ECO:0000256" key="2">
    <source>
        <dbReference type="ARBA" id="ARBA00008929"/>
    </source>
</evidence>
<dbReference type="Pfam" id="PF03916">
    <property type="entry name" value="NrfD"/>
    <property type="match status" value="1"/>
</dbReference>
<keyword evidence="6 8" id="KW-0472">Membrane</keyword>
<feature type="transmembrane region" description="Helical" evidence="8">
    <location>
        <begin position="240"/>
        <end position="261"/>
    </location>
</feature>
<keyword evidence="3" id="KW-1003">Cell membrane</keyword>
<evidence type="ECO:0000256" key="3">
    <source>
        <dbReference type="ARBA" id="ARBA00022475"/>
    </source>
</evidence>
<dbReference type="PANTHER" id="PTHR34856:SF2">
    <property type="entry name" value="PROTEIN NRFD"/>
    <property type="match status" value="1"/>
</dbReference>
<feature type="transmembrane region" description="Helical" evidence="8">
    <location>
        <begin position="318"/>
        <end position="338"/>
    </location>
</feature>
<dbReference type="GO" id="GO:0005886">
    <property type="term" value="C:plasma membrane"/>
    <property type="evidence" value="ECO:0007669"/>
    <property type="project" value="UniProtKB-SubCell"/>
</dbReference>
<dbReference type="EMBL" id="QWKH01000001">
    <property type="protein sequence ID" value="NBI33477.1"/>
    <property type="molecule type" value="Genomic_DNA"/>
</dbReference>
<keyword evidence="4 8" id="KW-0812">Transmembrane</keyword>
<feature type="compositionally biased region" description="Basic and acidic residues" evidence="7">
    <location>
        <begin position="61"/>
        <end position="71"/>
    </location>
</feature>